<dbReference type="InterPro" id="IPR041373">
    <property type="entry name" value="RT_RNaseH"/>
</dbReference>
<dbReference type="Gene3D" id="3.30.420.10">
    <property type="entry name" value="Ribonuclease H-like superfamily/Ribonuclease H"/>
    <property type="match status" value="1"/>
</dbReference>
<feature type="domain" description="Integrase catalytic" evidence="9">
    <location>
        <begin position="1412"/>
        <end position="1576"/>
    </location>
</feature>
<dbReference type="Pfam" id="PF17917">
    <property type="entry name" value="RT_RNaseH"/>
    <property type="match status" value="1"/>
</dbReference>
<evidence type="ECO:0000256" key="5">
    <source>
        <dbReference type="ARBA" id="ARBA00022759"/>
    </source>
</evidence>
<evidence type="ECO:0000256" key="6">
    <source>
        <dbReference type="ARBA" id="ARBA00022801"/>
    </source>
</evidence>
<feature type="compositionally biased region" description="Polar residues" evidence="8">
    <location>
        <begin position="391"/>
        <end position="401"/>
    </location>
</feature>
<feature type="region of interest" description="Disordered" evidence="8">
    <location>
        <begin position="373"/>
        <end position="441"/>
    </location>
</feature>
<dbReference type="SUPFAM" id="SSF56672">
    <property type="entry name" value="DNA/RNA polymerases"/>
    <property type="match status" value="1"/>
</dbReference>
<dbReference type="Pfam" id="PF17921">
    <property type="entry name" value="Integrase_H2C2"/>
    <property type="match status" value="1"/>
</dbReference>
<dbReference type="InterPro" id="IPR043502">
    <property type="entry name" value="DNA/RNA_pol_sf"/>
</dbReference>
<dbReference type="InterPro" id="IPR005162">
    <property type="entry name" value="Retrotrans_gag_dom"/>
</dbReference>
<dbReference type="GO" id="GO:0003676">
    <property type="term" value="F:nucleic acid binding"/>
    <property type="evidence" value="ECO:0007669"/>
    <property type="project" value="InterPro"/>
</dbReference>
<dbReference type="Gene3D" id="3.10.10.10">
    <property type="entry name" value="HIV Type 1 Reverse Transcriptase, subunit A, domain 1"/>
    <property type="match status" value="1"/>
</dbReference>
<dbReference type="PANTHER" id="PTHR37984">
    <property type="entry name" value="PROTEIN CBG26694"/>
    <property type="match status" value="1"/>
</dbReference>
<dbReference type="FunFam" id="3.30.70.270:FF:000026">
    <property type="entry name" value="Transposon Ty3-G Gag-Pol polyprotein"/>
    <property type="match status" value="1"/>
</dbReference>
<keyword evidence="3" id="KW-0548">Nucleotidyltransferase</keyword>
<dbReference type="Gene3D" id="3.30.70.270">
    <property type="match status" value="2"/>
</dbReference>
<organism evidence="10">
    <name type="scientific">Asparagus officinalis</name>
    <name type="common">Garden asparagus</name>
    <dbReference type="NCBI Taxonomy" id="4686"/>
    <lineage>
        <taxon>Eukaryota</taxon>
        <taxon>Viridiplantae</taxon>
        <taxon>Streptophyta</taxon>
        <taxon>Embryophyta</taxon>
        <taxon>Tracheophyta</taxon>
        <taxon>Spermatophyta</taxon>
        <taxon>Magnoliopsida</taxon>
        <taxon>Liliopsida</taxon>
        <taxon>Asparagales</taxon>
        <taxon>Asparagaceae</taxon>
        <taxon>Asparagoideae</taxon>
        <taxon>Asparagus</taxon>
    </lineage>
</organism>
<dbReference type="Pfam" id="PF00665">
    <property type="entry name" value="rve"/>
    <property type="match status" value="1"/>
</dbReference>
<reference evidence="10" key="1">
    <citation type="submission" date="2006-03" db="EMBL/GenBank/DDBJ databases">
        <title>Comparative Sequence and Genetic Analyses of Asparagus BACs Reveal No Microsynteny with Onion or Rice.</title>
        <authorList>
            <person name="Jernej J."/>
            <person name="Telgmann A."/>
            <person name="Jung C."/>
            <person name="Cheung F."/>
            <person name="Havey M.J."/>
            <person name="Town C.D."/>
        </authorList>
    </citation>
    <scope>NUCLEOTIDE SEQUENCE</scope>
</reference>
<evidence type="ECO:0000256" key="4">
    <source>
        <dbReference type="ARBA" id="ARBA00022722"/>
    </source>
</evidence>
<dbReference type="Gene3D" id="1.10.340.70">
    <property type="match status" value="1"/>
</dbReference>
<dbReference type="EMBL" id="AC183435">
    <property type="protein sequence ID" value="ABD63142.1"/>
    <property type="molecule type" value="Genomic_DNA"/>
</dbReference>
<dbReference type="InterPro" id="IPR000477">
    <property type="entry name" value="RT_dom"/>
</dbReference>
<dbReference type="PANTHER" id="PTHR37984:SF5">
    <property type="entry name" value="PROTEIN NYNRIN-LIKE"/>
    <property type="match status" value="1"/>
</dbReference>
<keyword evidence="2" id="KW-0808">Transferase</keyword>
<keyword evidence="6" id="KW-0378">Hydrolase</keyword>
<dbReference type="InterPro" id="IPR050951">
    <property type="entry name" value="Retrovirus_Pol_polyprotein"/>
</dbReference>
<dbReference type="GO" id="GO:0015074">
    <property type="term" value="P:DNA integration"/>
    <property type="evidence" value="ECO:0007669"/>
    <property type="project" value="InterPro"/>
</dbReference>
<dbReference type="EC" id="2.7.7.49" evidence="1"/>
<dbReference type="SUPFAM" id="SSF53098">
    <property type="entry name" value="Ribonuclease H-like"/>
    <property type="match status" value="1"/>
</dbReference>
<dbReference type="PROSITE" id="PS50994">
    <property type="entry name" value="INTEGRASE"/>
    <property type="match status" value="1"/>
</dbReference>
<dbReference type="InterPro" id="IPR036397">
    <property type="entry name" value="RNaseH_sf"/>
</dbReference>
<protein>
    <recommendedName>
        <fullName evidence="1">RNA-directed DNA polymerase</fullName>
        <ecNumber evidence="1">2.7.7.49</ecNumber>
    </recommendedName>
</protein>
<accession>Q2AA50</accession>
<dbReference type="GO" id="GO:0004519">
    <property type="term" value="F:endonuclease activity"/>
    <property type="evidence" value="ECO:0007669"/>
    <property type="project" value="UniProtKB-KW"/>
</dbReference>
<feature type="compositionally biased region" description="Polar residues" evidence="8">
    <location>
        <begin position="426"/>
        <end position="441"/>
    </location>
</feature>
<dbReference type="GO" id="GO:0016787">
    <property type="term" value="F:hydrolase activity"/>
    <property type="evidence" value="ECO:0007669"/>
    <property type="project" value="UniProtKB-KW"/>
</dbReference>
<dbReference type="SUPFAM" id="SSF50630">
    <property type="entry name" value="Acid proteases"/>
    <property type="match status" value="1"/>
</dbReference>
<keyword evidence="5" id="KW-0255">Endonuclease</keyword>
<proteinExistence type="predicted"/>
<dbReference type="FunFam" id="3.10.20.370:FF:000001">
    <property type="entry name" value="Retrovirus-related Pol polyprotein from transposon 17.6-like protein"/>
    <property type="match status" value="1"/>
</dbReference>
<evidence type="ECO:0000259" key="9">
    <source>
        <dbReference type="PROSITE" id="PS50994"/>
    </source>
</evidence>
<gene>
    <name evidence="10" type="ORF">19.t00014</name>
</gene>
<dbReference type="Gene3D" id="2.40.70.10">
    <property type="entry name" value="Acid Proteases"/>
    <property type="match status" value="1"/>
</dbReference>
<dbReference type="CDD" id="cd09274">
    <property type="entry name" value="RNase_HI_RT_Ty3"/>
    <property type="match status" value="1"/>
</dbReference>
<evidence type="ECO:0000256" key="1">
    <source>
        <dbReference type="ARBA" id="ARBA00012493"/>
    </source>
</evidence>
<name>Q2AA50_ASPOF</name>
<sequence>MRELTEDAIKLRFIPFALKDKAKKWLYSLPTNSISTWEEFVTVFLKKFFPIHKTVKLRNSIQNFKIVPGEPFWKYFDRFKDLLIQCPHHGLEKWRLCQVIYEGLDYSSKTSLESMCQGDFMRKNADEAWEFLESLSEKTMQWENCDDRVSSVSQSKSSGLSLESNIASEAKMATILRRLEALEVKERAPAQINHISAPGCHNCQSPTHVSEECPLLGNNHALEQMNAAFQRPRNDPFSPTYNPGWRNHPNFAWNQGNSHGNQNFIPASNQQFPRGNTVPFNAPNNFSNPPFPNQHPHPHQHTNPSNSDHDKRLSVLEKGLEAMIKASTQTTNMLTQSSTTLNSFMQTTGQVLNSNTQAIARLETQLGQLAAAVSEREKGKFPSQPVANPKDTGSSSNNPAQLNAIHTLRSGKQIDNQVRMPPDQTPSPIQNTPSDETIPSDDQNAELEIEPDLDRYRPVAPFPDRLKPRKNSPQVEKILETFKQVKINIPLLDAIEQIPSYAKFLKDLCTKKRTTNVPKKVFLAANLSEIFSKPMPLKYKDPGCPTIPCVIGNTHIDKALLDLGASVNLLPYSVYQQLGVGELKPTRCTLQLADRSVKIPKGEVEDVLIKVGEFIFPVDFIVLETQPVSNLKSQIPVILGRPFLATSNALINCRTGQMKLSFGNMTVDLNIFNLGRQPSDPSDEPMEVNFIQGISSEQQEGECESDSNASDIMIEELSDDELEIEPLINHVFSVGWQREPLETEPRVQLRPSVEEPPKLELKPLPENLEYAYLGENESLPVIISSELTTGQKEALLAVLRENREAIGWTMADIKGISPTIVQHRIHLIDDAKPTRDAQRRLNPVMKEAVRKDILKCLDHGIIYPISDSSWVSPVQVVPKKSGITVIQNEANELIPTRIQTGWRVCIDYRKLNLATRKDHFPLPFIDQMLERLAGHEFYCFLDGYSGYNQIPIAPEDQEKTTFTCPYGTFAYRRMPFGLCNAPATFQRCMISIFSDMVERFLEIFMDDFSIFGDTFSQCLHHLKLVLERCREKNLTLNWEKCHFMVKQGIVLGHVVSNRGIEVDKAKVDIISNLPPPKTVKDVRSFLGHAGFYRRFIKDFSKIARPLTNLLAKDTSFVFSPDCLKAFEYLKKELTTAPIIHAPDWTLPFELMCDASDSAIGAVLGQRFDGKPHVIYYASRTLNDAQQNYSVTEKEFLAVVFALEKFRSYLIGSLTKVFNDHAALKYLLTKKDAKARLIRWILLLQEFDIQILDRRGTENPVADHLSRLPNAPTSTVPINEHFPDEQLLEIQSVPWFADIVNYIVMNQIPSHWSKQDRSRFLSQVKYFYWDDPYLFKYCPDQIFRRCVPTEETRSVLSFCHEQACGGHFGPRKTAEKVLQSGLYWPTLFKDSFEFCKTCNRCQLLGKVTRRNMMPLQPILSVELFDLWGIDFMGPFPNSFGNVYILVAVEYMSKWVEAVACKTNDNKVVVKFLKENIFARFGVPRAIISDNGTHFCNRSFEALMRKYSITHKLSTPYHPQTSGQVEVTNRQIKQILEKTVNHNRKDWSVKLCDALWAYRTAFKANLGMSPYRLVFGKACHLPVELEHRAMWAIKQLNFDSDSAETLAADYTQVPPPTKQGKTPNQQRTPKQYSFKEEHVDTLFQLLRKNNKLQLPEIRKPDEAGKIDDPNYCRYHRFLGHPTRKCYVFKDILQNLVNANVLTLKPEQKTVSTNLIAVQFGDFPPVAAADGVIPVRKGEMHLKNTDLHNQKDRGLVPLTISKGEIMWVHPDLVEDQQWTNTWSKKKGGKAK</sequence>
<evidence type="ECO:0000256" key="3">
    <source>
        <dbReference type="ARBA" id="ARBA00022695"/>
    </source>
</evidence>
<keyword evidence="4" id="KW-0540">Nuclease</keyword>
<keyword evidence="7" id="KW-0695">RNA-directed DNA polymerase</keyword>
<dbReference type="CDD" id="cd00303">
    <property type="entry name" value="retropepsin_like"/>
    <property type="match status" value="1"/>
</dbReference>
<dbReference type="Pfam" id="PF00078">
    <property type="entry name" value="RVT_1"/>
    <property type="match status" value="1"/>
</dbReference>
<evidence type="ECO:0000313" key="10">
    <source>
        <dbReference type="EMBL" id="ABD63142.1"/>
    </source>
</evidence>
<evidence type="ECO:0000256" key="7">
    <source>
        <dbReference type="ARBA" id="ARBA00022918"/>
    </source>
</evidence>
<evidence type="ECO:0000256" key="8">
    <source>
        <dbReference type="SAM" id="MobiDB-lite"/>
    </source>
</evidence>
<dbReference type="InterPro" id="IPR021109">
    <property type="entry name" value="Peptidase_aspartic_dom_sf"/>
</dbReference>
<dbReference type="InterPro" id="IPR001584">
    <property type="entry name" value="Integrase_cat-core"/>
</dbReference>
<dbReference type="Pfam" id="PF03732">
    <property type="entry name" value="Retrotrans_gag"/>
    <property type="match status" value="1"/>
</dbReference>
<feature type="region of interest" description="Disordered" evidence="8">
    <location>
        <begin position="246"/>
        <end position="310"/>
    </location>
</feature>
<dbReference type="InterPro" id="IPR012337">
    <property type="entry name" value="RNaseH-like_sf"/>
</dbReference>
<dbReference type="InterPro" id="IPR043128">
    <property type="entry name" value="Rev_trsase/Diguanyl_cyclase"/>
</dbReference>
<dbReference type="GO" id="GO:0003964">
    <property type="term" value="F:RNA-directed DNA polymerase activity"/>
    <property type="evidence" value="ECO:0007669"/>
    <property type="project" value="UniProtKB-KW"/>
</dbReference>
<dbReference type="InterPro" id="IPR041588">
    <property type="entry name" value="Integrase_H2C2"/>
</dbReference>
<dbReference type="CDD" id="cd01647">
    <property type="entry name" value="RT_LTR"/>
    <property type="match status" value="1"/>
</dbReference>
<feature type="compositionally biased region" description="Polar residues" evidence="8">
    <location>
        <begin position="252"/>
        <end position="274"/>
    </location>
</feature>
<evidence type="ECO:0000256" key="2">
    <source>
        <dbReference type="ARBA" id="ARBA00022679"/>
    </source>
</evidence>
<feature type="compositionally biased region" description="Low complexity" evidence="8">
    <location>
        <begin position="279"/>
        <end position="288"/>
    </location>
</feature>